<dbReference type="InterPro" id="IPR036857">
    <property type="entry name" value="Thyroglobulin_1_sf"/>
</dbReference>
<evidence type="ECO:0000256" key="4">
    <source>
        <dbReference type="ARBA" id="ARBA00022900"/>
    </source>
</evidence>
<evidence type="ECO:0000256" key="2">
    <source>
        <dbReference type="ARBA" id="ARBA00022525"/>
    </source>
</evidence>
<dbReference type="PROSITE" id="PS51162">
    <property type="entry name" value="THYROGLOBULIN_1_2"/>
    <property type="match status" value="1"/>
</dbReference>
<protein>
    <submittedName>
        <fullName evidence="14">Kunitz/Bovine pancreatic trypsin inhibitor domain protein</fullName>
    </submittedName>
</protein>
<dbReference type="SUPFAM" id="SSF57362">
    <property type="entry name" value="BPTI-like"/>
    <property type="match status" value="10"/>
</dbReference>
<dbReference type="InterPro" id="IPR006150">
    <property type="entry name" value="Cys_repeat_1"/>
</dbReference>
<dbReference type="PROSITE" id="PS50279">
    <property type="entry name" value="BPTI_KUNITZ_2"/>
    <property type="match status" value="10"/>
</dbReference>
<dbReference type="SMART" id="SM00211">
    <property type="entry name" value="TY"/>
    <property type="match status" value="1"/>
</dbReference>
<feature type="domain" description="BPTI/Kunitz inhibitor" evidence="11">
    <location>
        <begin position="1732"/>
        <end position="1782"/>
    </location>
</feature>
<dbReference type="InterPro" id="IPR002223">
    <property type="entry name" value="Kunitz_BPTI"/>
</dbReference>
<reference evidence="14" key="1">
    <citation type="submission" date="2017-02" db="UniProtKB">
        <authorList>
            <consortium name="WormBaseParasite"/>
        </authorList>
    </citation>
    <scope>IDENTIFICATION</scope>
</reference>
<dbReference type="InterPro" id="IPR020901">
    <property type="entry name" value="Prtase_inh_Kunz-CS"/>
</dbReference>
<evidence type="ECO:0000256" key="7">
    <source>
        <dbReference type="ARBA" id="ARBA00034146"/>
    </source>
</evidence>
<dbReference type="Pfam" id="PF00086">
    <property type="entry name" value="Thyroglobulin_1"/>
    <property type="match status" value="1"/>
</dbReference>
<feature type="domain" description="BPTI/Kunitz inhibitor" evidence="11">
    <location>
        <begin position="2867"/>
        <end position="2924"/>
    </location>
</feature>
<feature type="compositionally biased region" description="Low complexity" evidence="9">
    <location>
        <begin position="2265"/>
        <end position="2284"/>
    </location>
</feature>
<feature type="disulfide bond" evidence="8">
    <location>
        <begin position="164"/>
        <end position="171"/>
    </location>
</feature>
<dbReference type="Gene3D" id="4.10.410.10">
    <property type="entry name" value="Pancreatic trypsin inhibitor Kunitz domain"/>
    <property type="match status" value="11"/>
</dbReference>
<feature type="compositionally biased region" description="Polar residues" evidence="9">
    <location>
        <begin position="705"/>
        <end position="733"/>
    </location>
</feature>
<feature type="signal peptide" evidence="10">
    <location>
        <begin position="1"/>
        <end position="20"/>
    </location>
</feature>
<evidence type="ECO:0000256" key="9">
    <source>
        <dbReference type="SAM" id="MobiDB-lite"/>
    </source>
</evidence>
<dbReference type="GO" id="GO:0004867">
    <property type="term" value="F:serine-type endopeptidase inhibitor activity"/>
    <property type="evidence" value="ECO:0007669"/>
    <property type="project" value="UniProtKB-KW"/>
</dbReference>
<evidence type="ECO:0000256" key="5">
    <source>
        <dbReference type="ARBA" id="ARBA00023157"/>
    </source>
</evidence>
<dbReference type="Pfam" id="PF00014">
    <property type="entry name" value="Kunitz_BPTI"/>
    <property type="match status" value="10"/>
</dbReference>
<dbReference type="SMART" id="SM00289">
    <property type="entry name" value="WR1"/>
    <property type="match status" value="3"/>
</dbReference>
<dbReference type="PRINTS" id="PR00759">
    <property type="entry name" value="BASICPTASE"/>
</dbReference>
<evidence type="ECO:0000259" key="11">
    <source>
        <dbReference type="PROSITE" id="PS50279"/>
    </source>
</evidence>
<feature type="chain" id="PRO_5005891234" evidence="10">
    <location>
        <begin position="21"/>
        <end position="2927"/>
    </location>
</feature>
<keyword evidence="3" id="KW-0646">Protease inhibitor</keyword>
<feature type="domain" description="BPTI/Kunitz inhibitor" evidence="11">
    <location>
        <begin position="209"/>
        <end position="259"/>
    </location>
</feature>
<dbReference type="FunFam" id="4.10.410.10:FF:000035">
    <property type="entry name" value="Protein CBR-MLT-11"/>
    <property type="match status" value="1"/>
</dbReference>
<evidence type="ECO:0000256" key="3">
    <source>
        <dbReference type="ARBA" id="ARBA00022690"/>
    </source>
</evidence>
<feature type="compositionally biased region" description="Polar residues" evidence="9">
    <location>
        <begin position="667"/>
        <end position="687"/>
    </location>
</feature>
<accession>A0A0N4Z460</accession>
<dbReference type="PANTHER" id="PTHR10083:SF376">
    <property type="entry name" value="SERINE PEPTIDASE INHIBITOR, KUNITZ TYPE, 3"/>
    <property type="match status" value="1"/>
</dbReference>
<dbReference type="SMART" id="SM00131">
    <property type="entry name" value="KU"/>
    <property type="match status" value="10"/>
</dbReference>
<keyword evidence="10" id="KW-0732">Signal</keyword>
<name>A0A0N4Z460_PARTI</name>
<feature type="compositionally biased region" description="Low complexity" evidence="9">
    <location>
        <begin position="740"/>
        <end position="772"/>
    </location>
</feature>
<evidence type="ECO:0000256" key="8">
    <source>
        <dbReference type="PROSITE-ProRule" id="PRU00500"/>
    </source>
</evidence>
<keyword evidence="7" id="KW-1203">Blood coagulation cascade inhibiting toxin</keyword>
<dbReference type="FunFam" id="4.10.410.10:FF:000020">
    <property type="entry name" value="Collagen, type VI, alpha 3"/>
    <property type="match status" value="1"/>
</dbReference>
<dbReference type="Proteomes" id="UP000038045">
    <property type="component" value="Unplaced"/>
</dbReference>
<feature type="domain" description="BPTI/Kunitz inhibitor" evidence="11">
    <location>
        <begin position="2515"/>
        <end position="2565"/>
    </location>
</feature>
<feature type="compositionally biased region" description="Pro residues" evidence="9">
    <location>
        <begin position="773"/>
        <end position="782"/>
    </location>
</feature>
<evidence type="ECO:0000256" key="1">
    <source>
        <dbReference type="ARBA" id="ARBA00004613"/>
    </source>
</evidence>
<feature type="domain" description="BPTI/Kunitz inhibitor" evidence="11">
    <location>
        <begin position="532"/>
        <end position="582"/>
    </location>
</feature>
<dbReference type="CDD" id="cd22638">
    <property type="entry name" value="Kunitz_amblin-like"/>
    <property type="match status" value="1"/>
</dbReference>
<dbReference type="Pfam" id="PF14625">
    <property type="entry name" value="Lustrin_cystein"/>
    <property type="match status" value="2"/>
</dbReference>
<dbReference type="SUPFAM" id="SSF57610">
    <property type="entry name" value="Thyroglobulin type-1 domain"/>
    <property type="match status" value="1"/>
</dbReference>
<dbReference type="InterPro" id="IPR028150">
    <property type="entry name" value="Lustrin_cystein"/>
</dbReference>
<feature type="domain" description="Thyroglobulin type-1" evidence="12">
    <location>
        <begin position="136"/>
        <end position="195"/>
    </location>
</feature>
<keyword evidence="4" id="KW-0722">Serine protease inhibitor</keyword>
<dbReference type="WBParaSite" id="PTRK_0000178100.1">
    <property type="protein sequence ID" value="PTRK_0000178100.1"/>
    <property type="gene ID" value="PTRK_0000178100"/>
</dbReference>
<feature type="domain" description="BPTI/Kunitz inhibitor" evidence="11">
    <location>
        <begin position="1798"/>
        <end position="1848"/>
    </location>
</feature>
<keyword evidence="5 8" id="KW-1015">Disulfide bond</keyword>
<comment type="caution">
    <text evidence="8">Lacks conserved residue(s) required for the propagation of feature annotation.</text>
</comment>
<feature type="domain" description="BPTI/Kunitz inhibitor" evidence="11">
    <location>
        <begin position="399"/>
        <end position="449"/>
    </location>
</feature>
<evidence type="ECO:0000256" key="6">
    <source>
        <dbReference type="ARBA" id="ARBA00023240"/>
    </source>
</evidence>
<evidence type="ECO:0000313" key="13">
    <source>
        <dbReference type="Proteomes" id="UP000038045"/>
    </source>
</evidence>
<comment type="subcellular location">
    <subcellularLocation>
        <location evidence="1">Secreted</location>
    </subcellularLocation>
</comment>
<evidence type="ECO:0000256" key="10">
    <source>
        <dbReference type="SAM" id="SignalP"/>
    </source>
</evidence>
<dbReference type="STRING" id="131310.A0A0N4Z460"/>
<evidence type="ECO:0000259" key="12">
    <source>
        <dbReference type="PROSITE" id="PS51162"/>
    </source>
</evidence>
<feature type="domain" description="BPTI/Kunitz inhibitor" evidence="11">
    <location>
        <begin position="811"/>
        <end position="861"/>
    </location>
</feature>
<feature type="domain" description="BPTI/Kunitz inhibitor" evidence="11">
    <location>
        <begin position="285"/>
        <end position="335"/>
    </location>
</feature>
<feature type="region of interest" description="Disordered" evidence="9">
    <location>
        <begin position="667"/>
        <end position="785"/>
    </location>
</feature>
<organism evidence="13 14">
    <name type="scientific">Parastrongyloides trichosuri</name>
    <name type="common">Possum-specific nematode worm</name>
    <dbReference type="NCBI Taxonomy" id="131310"/>
    <lineage>
        <taxon>Eukaryota</taxon>
        <taxon>Metazoa</taxon>
        <taxon>Ecdysozoa</taxon>
        <taxon>Nematoda</taxon>
        <taxon>Chromadorea</taxon>
        <taxon>Rhabditida</taxon>
        <taxon>Tylenchina</taxon>
        <taxon>Panagrolaimomorpha</taxon>
        <taxon>Strongyloidoidea</taxon>
        <taxon>Strongyloididae</taxon>
        <taxon>Parastrongyloides</taxon>
    </lineage>
</organism>
<dbReference type="CDD" id="cd00191">
    <property type="entry name" value="TY"/>
    <property type="match status" value="1"/>
</dbReference>
<dbReference type="InterPro" id="IPR050098">
    <property type="entry name" value="TFPI/VKTCI-like"/>
</dbReference>
<feature type="domain" description="BPTI/Kunitz inhibitor" evidence="11">
    <location>
        <begin position="469"/>
        <end position="519"/>
    </location>
</feature>
<feature type="region of interest" description="Disordered" evidence="9">
    <location>
        <begin position="1966"/>
        <end position="2009"/>
    </location>
</feature>
<keyword evidence="13" id="KW-1185">Reference proteome</keyword>
<proteinExistence type="predicted"/>
<sequence length="2927" mass="327760">MKRSLALLIISCLLIRNILSSDVDPCKRQPFRGRCPVSGNGIQARSQFVLRYYLRNGECVSYPYGHCANDENEPKLFRYKEECQDACLNKKDDSNIDDSESQRRLAPKKTFSTSVPDEQTYATNKPISQSETPVILSECEKQRSNGDGFKLECDIDGNYKALQCNADKQECFCVDAAGKEVPYSRSQPDGVAPDCSAIAKAERRLTDKCTGGPSYGPCKANLTKWYFDDNENICKTFQYSGCGTNGNIYENELSCKDRCVKRKTTTSSETESHTTIPQADRNTICSLPKERGPCDKYDLRFYYNKELNECKYFFFGGCEGNQNNFLKVEDCEATCGAKPAQFREEIPKKPEDVTTGPKIVETLPTRENSNRFTQQTVPQTIPPRVLQTTTEFPFTENRCTPPKDPGHCSGNFVRWFWNSERKICETFSYSGCGGNSNNFANREECLSVCHINAMPKEAEPETLNPFDVCSHKIDPGECGGNFLRFAFDKQSGQCVKLRYTGCMGNGNNFATEEDCARKCLPNRKPVQQSPACFHPIDIGDCEGVFPRFGYDRNTNECKKYIYSGCNGSPNNFGTYQDCADSCIRSPCLPLTNCDLSRCHVTKDERGCPACSCPPTISNPAISPPPFPLSGNKIQINCPIVDAASCIEPCMIFSNRKGCQECVCPQAPTSEKPSSTQSQVFETPTSARQFVRPQQPDERQFARPQPTLQNTEKPFIRTQPTLPETERPTQTTSRFETRPPSTHFTSQSTFESTSGSTFEPTFESTFEPTLTPHAPSPPAPPAPKSVEIDINSVDNRNVPVAPTFTDVVGDKCTLPVDPGPCKNFIERWYFNIKTGTCEPFKFGGCGGSRNHFFTRHECEVHCARFANLTPLPHFKILTHAPFIKSLPILRSENTLNNVIPIPPSIIMKQNNENNKVNMPIVKQNQKVIKDNEIKKNTSLISTQQFLKIPIVVDTIKKIQKEEERRPVEMIEEGDTKEILEIKEELVSRGVWIPESMMSENVPSTTERSIFISSRLTTLIPTERSTLISTDRSTLLPNQSLEILGNPNNRLMWIQNIDTKTGKIDKILPNQIKPQIPGAIGSVMWVKRWNRKLEKYELINPSQYAFEEYQRQLNNNRKGEVIVDMPIKNTERIFENTRIQSTTQIPQIFVFSTQDVEIKSTINPIPNQGNEIVTEIPINNIEPTRHNLPIPEKFPLNTINSESKPFIIKNESQIMWINVWNEETQKKEIIGVPKDILQKSTTRIVLESVTVAPVKIIKPPIHENVSQGFDNKFHDKIEEERVLKFIKNIEENKEDDIIIDSTLSVEPNKESSVVPVTFEMKEKIELNKDDGKVVTKEDILTIADKESSIAPVTFKLEKEIKPTFKEYTREPINYKTTKIHKPTVYATKLPDVSPLHTIFEELIIADKSIYFSTASPEKSQFSKTTKDVIPITEGTSKKIIKFIEPLIYESTTQKIVHLQKETEVINSDNEFTSLSEQKIVKNDDVETTTTQIDDVKTSLSPNTHKINENVETSKSTVRMDIIEPSLSLNTIKNDNIESTKATIYTMKPSLSTFINNNTWTTKSTVKIDGNSQTTRPTIKIDTTKTLLSLRTFEDDNSINEITESVTESRPDNKLSRVFITKVPPKHNSKIVTMVPIEFTSKFTTKAPTEIDLKKLDNINVLTKEIVTPYFINITSSTAPSTIITKDIISGLSTVQPTRSPIKAQVPISTQRQQNKLTTQRQQSKQTSEELVDICNLPADAGHCFNYAPRWYFNSQIGKCEQFSYGSCGGNKNNFFDRQSCEAKCSPVIIPKVVASLPRECTFEKDEGFGGGYHPKYYFNFRNLHCEQMIYQGQGGNENRFDNKIKCENSCINVDGSNIRNEEIKPKFVVQPPRFVPESKDGETFGKDNLKNSFNNDNKNFKAAKIAQTADRLGNTGYPSPVTDVQTEITATANTYAQYNAKTLQPESTASIQESTLSAINIGSTVVPDNGGYPEVSLVPSSAKSSESTTPSPVTASSTTTGYETAESIKNGEVKPSTTIKEIETTPYEVETTQTFETTASPQTVKIQTSEQQTTQRQTKYESTETTIYVNQNINEVEIQQTIAPIPVTESVPIVTKNENEIKETVRTLPTIKIESIKEKSTDRQTLPTVETTPEVHIETEPPTQPTEEIIKVAENIETTRHIERILVSSTTERVPISPTVNIATNLAIGDKKIIHPPSTIVTTNITEIEDITSEKSDVKKLNIKPITTTTRQQTTDEEIATTPLEEVSTTNIELSTQKIELSTQDLTSQESTTQHLTTEESTTQTKESIEETFPHGGQSSEDDKDLLNVNEIPRKDEPEKKDEYKTELLNKNIISKLPKENLPTVAPSPPSKHDYQNRGGIVAGGLPNVEVSKDSSHLEELSVTLHPKIPVCPNKKNALADRFGHPLSCLPGKQACPTKSACIYNGVNFYCCPSSEDPYDHHVFGGYNGEESKNGYKPLAKTLNILSLSSNRPINRVKRESLGLDHVYKSIRFEGAPVKQVSRANRLHVNGKMLSICTLEVSRGNCEESHIRYFYDARLDQCRMFYFSGCQGNGNNFATQSDCERLCKAKVEEIKSNVDEQKSSIKKDICGVDKVPFGGENPLTCGNGKDSIGCPVGYECRNESPFICCPKTVEESEDVNQLTIKDIISKKNEKDSASITKLNKPYNPYKSNLPRLRTQSGIVVASSTDICPDGSDSLKDIKSGRSVDCGTGGDGHPLCPVGYYCSMDSFTNTRLCCQLGSIGTKLHAPVNESPFINQRKANSGEVVSKPTLPIDANVVSTTPKSSEPLPIAIPSVIEKKVNTKTYDHMMIKPTNRANNQRELVVEENPRLAIDETKEVGIKHNEDSSILMVDEIGTVESKIVADKTACHIRPSEGRACREDEPSPRTNLQYFYSIKDKKCKLFFYRGCGGSINRFESKKACEALCMMD</sequence>
<keyword evidence="2" id="KW-0964">Secreted</keyword>
<dbReference type="InterPro" id="IPR036880">
    <property type="entry name" value="Kunitz_BPTI_sf"/>
</dbReference>
<dbReference type="GO" id="GO:0005615">
    <property type="term" value="C:extracellular space"/>
    <property type="evidence" value="ECO:0007669"/>
    <property type="project" value="TreeGrafter"/>
</dbReference>
<keyword evidence="6" id="KW-0800">Toxin</keyword>
<dbReference type="Gene3D" id="4.10.800.10">
    <property type="entry name" value="Thyroglobulin type-1"/>
    <property type="match status" value="1"/>
</dbReference>
<dbReference type="PROSITE" id="PS00280">
    <property type="entry name" value="BPTI_KUNITZ_1"/>
    <property type="match status" value="5"/>
</dbReference>
<feature type="compositionally biased region" description="Low complexity" evidence="9">
    <location>
        <begin position="1977"/>
        <end position="1998"/>
    </location>
</feature>
<dbReference type="CDD" id="cd00109">
    <property type="entry name" value="Kunitz-type"/>
    <property type="match status" value="8"/>
</dbReference>
<dbReference type="PANTHER" id="PTHR10083">
    <property type="entry name" value="KUNITZ-TYPE PROTEASE INHIBITOR-RELATED"/>
    <property type="match status" value="1"/>
</dbReference>
<keyword evidence="6" id="KW-1199">Hemostasis impairing toxin</keyword>
<evidence type="ECO:0000313" key="14">
    <source>
        <dbReference type="WBParaSite" id="PTRK_0000178100.1"/>
    </source>
</evidence>
<feature type="compositionally biased region" description="Low complexity" evidence="9">
    <location>
        <begin position="2045"/>
        <end position="2055"/>
    </location>
</feature>
<dbReference type="InterPro" id="IPR000716">
    <property type="entry name" value="Thyroglobulin_1"/>
</dbReference>
<feature type="compositionally biased region" description="Basic and acidic residues" evidence="9">
    <location>
        <begin position="2310"/>
        <end position="2319"/>
    </location>
</feature>
<feature type="region of interest" description="Disordered" evidence="9">
    <location>
        <begin position="2036"/>
        <end position="2056"/>
    </location>
</feature>
<feature type="region of interest" description="Disordered" evidence="9">
    <location>
        <begin position="2259"/>
        <end position="2319"/>
    </location>
</feature>